<dbReference type="PANTHER" id="PTHR47901:SF3">
    <property type="entry name" value="CASPASE-1"/>
    <property type="match status" value="1"/>
</dbReference>
<dbReference type="InterPro" id="IPR011029">
    <property type="entry name" value="DEATH-like_dom_sf"/>
</dbReference>
<dbReference type="InterPro" id="IPR002398">
    <property type="entry name" value="Pept_C14"/>
</dbReference>
<dbReference type="GO" id="GO:0006508">
    <property type="term" value="P:proteolysis"/>
    <property type="evidence" value="ECO:0007669"/>
    <property type="project" value="InterPro"/>
</dbReference>
<dbReference type="SMART" id="SM00114">
    <property type="entry name" value="CARD"/>
    <property type="match status" value="1"/>
</dbReference>
<dbReference type="PANTHER" id="PTHR47901">
    <property type="entry name" value="CASPASE RECRUITMENT DOMAIN-CONTAINING PROTEIN 18"/>
    <property type="match status" value="1"/>
</dbReference>
<dbReference type="GO" id="GO:0072557">
    <property type="term" value="C:IPAF inflammasome complex"/>
    <property type="evidence" value="ECO:0007669"/>
    <property type="project" value="TreeGrafter"/>
</dbReference>
<accession>A0A3Q2PQI7</accession>
<dbReference type="GO" id="GO:0004197">
    <property type="term" value="F:cysteine-type endopeptidase activity"/>
    <property type="evidence" value="ECO:0007669"/>
    <property type="project" value="InterPro"/>
</dbReference>
<dbReference type="Proteomes" id="UP000265000">
    <property type="component" value="Unplaced"/>
</dbReference>
<protein>
    <recommendedName>
        <fullName evidence="1">CARD domain-containing protein</fullName>
    </recommendedName>
</protein>
<keyword evidence="3" id="KW-1185">Reference proteome</keyword>
<dbReference type="GeneTree" id="ENSGT00940000178130"/>
<dbReference type="AlphaFoldDB" id="A0A3Q2PQI7"/>
<dbReference type="Pfam" id="PF00619">
    <property type="entry name" value="CARD"/>
    <property type="match status" value="1"/>
</dbReference>
<sequence>EKTLLSVRAEFVRRVSEEVLKQLLDSLEADGVLNNLEKEEILEKHQTRADKARSTIDAVRKKGNDSCKMMIQHLQLKDATLSNQLGLSFALSAQPGEATQFCDAAVTAKSIVFKGLY</sequence>
<dbReference type="GO" id="GO:0050727">
    <property type="term" value="P:regulation of inflammatory response"/>
    <property type="evidence" value="ECO:0007669"/>
    <property type="project" value="TreeGrafter"/>
</dbReference>
<dbReference type="GO" id="GO:0072559">
    <property type="term" value="C:NLRP3 inflammasome complex"/>
    <property type="evidence" value="ECO:0007669"/>
    <property type="project" value="TreeGrafter"/>
</dbReference>
<proteinExistence type="predicted"/>
<dbReference type="Gene3D" id="1.10.533.10">
    <property type="entry name" value="Death Domain, Fas"/>
    <property type="match status" value="1"/>
</dbReference>
<feature type="domain" description="CARD" evidence="1">
    <location>
        <begin position="1"/>
        <end position="89"/>
    </location>
</feature>
<dbReference type="STRING" id="8078.ENSFHEP00000015666"/>
<dbReference type="PROSITE" id="PS50209">
    <property type="entry name" value="CARD"/>
    <property type="match status" value="1"/>
</dbReference>
<dbReference type="InterPro" id="IPR001315">
    <property type="entry name" value="CARD"/>
</dbReference>
<evidence type="ECO:0000259" key="1">
    <source>
        <dbReference type="PROSITE" id="PS50209"/>
    </source>
</evidence>
<dbReference type="GO" id="GO:0042981">
    <property type="term" value="P:regulation of apoptotic process"/>
    <property type="evidence" value="ECO:0007669"/>
    <property type="project" value="InterPro"/>
</dbReference>
<evidence type="ECO:0000313" key="2">
    <source>
        <dbReference type="Ensembl" id="ENSFHEP00000015666.1"/>
    </source>
</evidence>
<dbReference type="SUPFAM" id="SSF47986">
    <property type="entry name" value="DEATH domain"/>
    <property type="match status" value="1"/>
</dbReference>
<name>A0A3Q2PQI7_FUNHE</name>
<evidence type="ECO:0000313" key="3">
    <source>
        <dbReference type="Proteomes" id="UP000265000"/>
    </source>
</evidence>
<reference evidence="2" key="1">
    <citation type="submission" date="2025-08" db="UniProtKB">
        <authorList>
            <consortium name="Ensembl"/>
        </authorList>
    </citation>
    <scope>IDENTIFICATION</scope>
</reference>
<organism evidence="2 3">
    <name type="scientific">Fundulus heteroclitus</name>
    <name type="common">Killifish</name>
    <name type="synonym">Mummichog</name>
    <dbReference type="NCBI Taxonomy" id="8078"/>
    <lineage>
        <taxon>Eukaryota</taxon>
        <taxon>Metazoa</taxon>
        <taxon>Chordata</taxon>
        <taxon>Craniata</taxon>
        <taxon>Vertebrata</taxon>
        <taxon>Euteleostomi</taxon>
        <taxon>Actinopterygii</taxon>
        <taxon>Neopterygii</taxon>
        <taxon>Teleostei</taxon>
        <taxon>Neoteleostei</taxon>
        <taxon>Acanthomorphata</taxon>
        <taxon>Ovalentaria</taxon>
        <taxon>Atherinomorphae</taxon>
        <taxon>Cyprinodontiformes</taxon>
        <taxon>Fundulidae</taxon>
        <taxon>Fundulus</taxon>
    </lineage>
</organism>
<dbReference type="Ensembl" id="ENSFHET00000023840.1">
    <property type="protein sequence ID" value="ENSFHEP00000015666.1"/>
    <property type="gene ID" value="ENSFHEG00000017292.1"/>
</dbReference>
<reference evidence="2" key="2">
    <citation type="submission" date="2025-09" db="UniProtKB">
        <authorList>
            <consortium name="Ensembl"/>
        </authorList>
    </citation>
    <scope>IDENTIFICATION</scope>
</reference>
<dbReference type="GO" id="GO:0097169">
    <property type="term" value="C:AIM2 inflammasome complex"/>
    <property type="evidence" value="ECO:0007669"/>
    <property type="project" value="TreeGrafter"/>
</dbReference>